<dbReference type="InterPro" id="IPR025827">
    <property type="entry name" value="Zn_ribbon_recom_dom"/>
</dbReference>
<keyword evidence="1" id="KW-0175">Coiled coil</keyword>
<reference evidence="5" key="1">
    <citation type="journal article" date="2017" name="Sci. Rep.">
        <title>Determination of the Genome and Primary Transcriptome of Syngas Fermenting Eubacterium limosum ATCC 8486.</title>
        <authorList>
            <person name="Song Y."/>
            <person name="Shin J."/>
            <person name="Jeong Y."/>
            <person name="Jin S."/>
            <person name="Lee J.K."/>
            <person name="Kim D.R."/>
            <person name="Kim S.C."/>
            <person name="Cho S."/>
            <person name="Cho B.K."/>
        </authorList>
    </citation>
    <scope>NUCLEOTIDE SEQUENCE [LARGE SCALE GENOMIC DNA]</scope>
    <source>
        <strain evidence="5">ATCC 8486</strain>
    </source>
</reference>
<dbReference type="Pfam" id="PF07508">
    <property type="entry name" value="Recombinase"/>
    <property type="match status" value="1"/>
</dbReference>
<proteinExistence type="predicted"/>
<dbReference type="InterPro" id="IPR050639">
    <property type="entry name" value="SSR_resolvase"/>
</dbReference>
<evidence type="ECO:0000313" key="5">
    <source>
        <dbReference type="Proteomes" id="UP000192391"/>
    </source>
</evidence>
<dbReference type="SMART" id="SM00857">
    <property type="entry name" value="Resolvase"/>
    <property type="match status" value="1"/>
</dbReference>
<dbReference type="InterPro" id="IPR011109">
    <property type="entry name" value="DNA_bind_recombinase_dom"/>
</dbReference>
<dbReference type="SUPFAM" id="SSF53041">
    <property type="entry name" value="Resolvase-like"/>
    <property type="match status" value="1"/>
</dbReference>
<dbReference type="Gene3D" id="3.40.50.1390">
    <property type="entry name" value="Resolvase, N-terminal catalytic domain"/>
    <property type="match status" value="1"/>
</dbReference>
<dbReference type="InterPro" id="IPR006119">
    <property type="entry name" value="Resolv_N"/>
</dbReference>
<evidence type="ECO:0000313" key="4">
    <source>
        <dbReference type="EMBL" id="ARD67983.1"/>
    </source>
</evidence>
<sequence length="540" mass="62551">MTALYARLSQEDALDGESNSIANQKKILLKYAKDNGFPNLLFFIDDGVSGVTFDRPGWNEMIRLAESGKVKTVIVKDMSRMGRDYLKVGYYTESFFAERDIRYIAINDGVDSDKGDNDFTPFRNLFNDFYARDTSKKIRAVMRAKGNSGEHLCTNPPYGYRKNPEDKKKWIVDEEAAEVVKRIFALCVDGKGPMQIAKLLTADKVLTVKAHYAKRDGKAIPDKPYQWSAKSVAGILERPEYTGCTVNFKTYSKSHKLKKRLNNTPENYRIFPNTQPTIIDEKVFERVQELRENKRRPAKQAERQGLFSGLLYCADCGNKLHFATGKNMTPEQDCYRCARYKSNTGDCTMHYIREETLKLFVLRRIFDVTAMFIDNADDFRRVVQKQRFEEMEKAVKRRKKELEQAKKRIAELDRIFKRIYEDDVTGAISHERFLKLSAEYEAEQKELIGFVKTEQAAVDTYEQDRADFDSFAAVIRKYVGIKELTPTIVNEFVKKIIVHAPDKSSGHRRQKVEIVWNFIGTLEQDENTRTLERQRKSRTA</sequence>
<organism evidence="4 5">
    <name type="scientific">Eubacterium limosum</name>
    <dbReference type="NCBI Taxonomy" id="1736"/>
    <lineage>
        <taxon>Bacteria</taxon>
        <taxon>Bacillati</taxon>
        <taxon>Bacillota</taxon>
        <taxon>Clostridia</taxon>
        <taxon>Eubacteriales</taxon>
        <taxon>Eubacteriaceae</taxon>
        <taxon>Eubacterium</taxon>
    </lineage>
</organism>
<dbReference type="InterPro" id="IPR038109">
    <property type="entry name" value="DNA_bind_recomb_sf"/>
</dbReference>
<dbReference type="GO" id="GO:0000150">
    <property type="term" value="F:DNA strand exchange activity"/>
    <property type="evidence" value="ECO:0007669"/>
    <property type="project" value="InterPro"/>
</dbReference>
<dbReference type="PROSITE" id="PS51736">
    <property type="entry name" value="RECOMBINASES_3"/>
    <property type="match status" value="1"/>
</dbReference>
<evidence type="ECO:0000256" key="1">
    <source>
        <dbReference type="SAM" id="Coils"/>
    </source>
</evidence>
<feature type="coiled-coil region" evidence="1">
    <location>
        <begin position="385"/>
        <end position="422"/>
    </location>
</feature>
<dbReference type="KEGG" id="elim:B2M23_14510"/>
<dbReference type="PANTHER" id="PTHR30461:SF23">
    <property type="entry name" value="DNA RECOMBINASE-RELATED"/>
    <property type="match status" value="1"/>
</dbReference>
<name>A0AAC9QZG4_EUBLI</name>
<dbReference type="Proteomes" id="UP000192391">
    <property type="component" value="Chromosome"/>
</dbReference>
<dbReference type="Pfam" id="PF14287">
    <property type="entry name" value="DUF4368"/>
    <property type="match status" value="1"/>
</dbReference>
<dbReference type="AlphaFoldDB" id="A0AAC9QZG4"/>
<dbReference type="Pfam" id="PF00239">
    <property type="entry name" value="Resolvase"/>
    <property type="match status" value="1"/>
</dbReference>
<accession>A0AAC9QZG4</accession>
<dbReference type="PROSITE" id="PS51737">
    <property type="entry name" value="RECOMBINASE_DNA_BIND"/>
    <property type="match status" value="1"/>
</dbReference>
<dbReference type="CDD" id="cd03770">
    <property type="entry name" value="SR_TndX_transposase"/>
    <property type="match status" value="1"/>
</dbReference>
<evidence type="ECO:0000259" key="2">
    <source>
        <dbReference type="PROSITE" id="PS51736"/>
    </source>
</evidence>
<gene>
    <name evidence="4" type="ORF">B2M23_14510</name>
</gene>
<dbReference type="Gene3D" id="3.90.1750.20">
    <property type="entry name" value="Putative Large Serine Recombinase, Chain B, Domain 2"/>
    <property type="match status" value="1"/>
</dbReference>
<dbReference type="InterPro" id="IPR036162">
    <property type="entry name" value="Resolvase-like_N_sf"/>
</dbReference>
<feature type="domain" description="Resolvase/invertase-type recombinase catalytic" evidence="2">
    <location>
        <begin position="1"/>
        <end position="149"/>
    </location>
</feature>
<dbReference type="InterPro" id="IPR025378">
    <property type="entry name" value="DUF4368"/>
</dbReference>
<protein>
    <submittedName>
        <fullName evidence="4">Recombinase</fullName>
    </submittedName>
</protein>
<dbReference type="EMBL" id="CP019962">
    <property type="protein sequence ID" value="ARD67983.1"/>
    <property type="molecule type" value="Genomic_DNA"/>
</dbReference>
<feature type="domain" description="Recombinase" evidence="3">
    <location>
        <begin position="157"/>
        <end position="297"/>
    </location>
</feature>
<dbReference type="Pfam" id="PF13408">
    <property type="entry name" value="Zn_ribbon_recom"/>
    <property type="match status" value="1"/>
</dbReference>
<dbReference type="GO" id="GO:0003677">
    <property type="term" value="F:DNA binding"/>
    <property type="evidence" value="ECO:0007669"/>
    <property type="project" value="InterPro"/>
</dbReference>
<dbReference type="PANTHER" id="PTHR30461">
    <property type="entry name" value="DNA-INVERTASE FROM LAMBDOID PROPHAGE"/>
    <property type="match status" value="1"/>
</dbReference>
<evidence type="ECO:0000259" key="3">
    <source>
        <dbReference type="PROSITE" id="PS51737"/>
    </source>
</evidence>